<evidence type="ECO:0000313" key="4">
    <source>
        <dbReference type="Proteomes" id="UP000246702"/>
    </source>
</evidence>
<sequence>MDDKKNLVTAFVRERALEYHDAFGISAPTNGGVGPEAALPASRDLEEVLEAYNATADKDSRFDVQHCTWDRVLEELNKAEDRYLQQGQGPVHFVRKGFRIAGDYSNAITPWLGLIPSSNGLELLTAGLTVIFSIARQNSDNRGKILGAFHSIPAIILRTEEQQNQFAKVQALREKAINLYSVLIRALAELIFLFGGNRSGASFKNRAKRIGKRLIAPAYTASQIDQILSTVQQSTEEFEACRDMVKAQIAIDTYHNTTTLQSQAASIQGHTQQISNGIGELAYEVNDLNHSAQHTHVQLDGVQDQLSDLVAQVEAVRAEQYNMYQPGMDAQAALCHFLLHDFPGKSYPTLPVHADSYDQGFWNAVTSGSIPMGQSQSFLSRMELFKCMGVSPRVSIDDTNIVLKQHSAFTPEAQAQSQQLLSSMEFSRWMQSTHAETLFVQGNYSTMGPGRISPLSALCATLSLNLLKHSNSIVLHFFCGVHEAPDDPVAGPNGLIRSLIAQLLLTRFMFNLDFINTRPFTELIESHSLFDLCHTFRQLVEQLPTTATVICIIDGVTPFESAAWLADLLEVIHTMNQIINNPALHPIVKLLVTTPFAQMGHTGEAILAHHRVTLRNIGGTRQVMSDRWLLSNMGRLGEYRTKMQNSHGRGDSDDEF</sequence>
<keyword evidence="1" id="KW-0677">Repeat</keyword>
<keyword evidence="4" id="KW-1185">Reference proteome</keyword>
<dbReference type="GeneID" id="37112307"/>
<comment type="caution">
    <text evidence="3">The sequence shown here is derived from an EMBL/GenBank/DDBJ whole genome shotgun (WGS) entry which is preliminary data.</text>
</comment>
<dbReference type="RefSeq" id="XP_025465095.1">
    <property type="nucleotide sequence ID" value="XM_025610164.1"/>
</dbReference>
<dbReference type="Pfam" id="PF24883">
    <property type="entry name" value="NPHP3_N"/>
    <property type="match status" value="1"/>
</dbReference>
<dbReference type="Proteomes" id="UP000246702">
    <property type="component" value="Unassembled WGS sequence"/>
</dbReference>
<proteinExistence type="predicted"/>
<dbReference type="STRING" id="1450535.A0A317VZ32"/>
<gene>
    <name evidence="3" type="ORF">BO94DRAFT_521927</name>
</gene>
<dbReference type="PANTHER" id="PTHR40619:SF3">
    <property type="entry name" value="FUNGAL STAND N-TERMINAL GOODBYE DOMAIN-CONTAINING PROTEIN"/>
    <property type="match status" value="1"/>
</dbReference>
<organism evidence="3 4">
    <name type="scientific">Aspergillus sclerotioniger CBS 115572</name>
    <dbReference type="NCBI Taxonomy" id="1450535"/>
    <lineage>
        <taxon>Eukaryota</taxon>
        <taxon>Fungi</taxon>
        <taxon>Dikarya</taxon>
        <taxon>Ascomycota</taxon>
        <taxon>Pezizomycotina</taxon>
        <taxon>Eurotiomycetes</taxon>
        <taxon>Eurotiomycetidae</taxon>
        <taxon>Eurotiales</taxon>
        <taxon>Aspergillaceae</taxon>
        <taxon>Aspergillus</taxon>
        <taxon>Aspergillus subgen. Circumdati</taxon>
    </lineage>
</organism>
<feature type="domain" description="Nephrocystin 3-like N-terminal" evidence="2">
    <location>
        <begin position="418"/>
        <end position="575"/>
    </location>
</feature>
<dbReference type="EMBL" id="MSFK01000023">
    <property type="protein sequence ID" value="PWY79523.1"/>
    <property type="molecule type" value="Genomic_DNA"/>
</dbReference>
<name>A0A317VZ32_9EURO</name>
<reference evidence="3 4" key="1">
    <citation type="submission" date="2016-12" db="EMBL/GenBank/DDBJ databases">
        <title>The genomes of Aspergillus section Nigri reveals drivers in fungal speciation.</title>
        <authorList>
            <consortium name="DOE Joint Genome Institute"/>
            <person name="Vesth T.C."/>
            <person name="Nybo J."/>
            <person name="Theobald S."/>
            <person name="Brandl J."/>
            <person name="Frisvad J.C."/>
            <person name="Nielsen K.F."/>
            <person name="Lyhne E.K."/>
            <person name="Kogle M.E."/>
            <person name="Kuo A."/>
            <person name="Riley R."/>
            <person name="Clum A."/>
            <person name="Nolan M."/>
            <person name="Lipzen A."/>
            <person name="Salamov A."/>
            <person name="Henrissat B."/>
            <person name="Wiebenga A."/>
            <person name="De Vries R.P."/>
            <person name="Grigoriev I.V."/>
            <person name="Mortensen U.H."/>
            <person name="Andersen M.R."/>
            <person name="Baker S.E."/>
        </authorList>
    </citation>
    <scope>NUCLEOTIDE SEQUENCE [LARGE SCALE GENOMIC DNA]</scope>
    <source>
        <strain evidence="3 4">CBS 115572</strain>
    </source>
</reference>
<evidence type="ECO:0000256" key="1">
    <source>
        <dbReference type="ARBA" id="ARBA00022737"/>
    </source>
</evidence>
<dbReference type="AlphaFoldDB" id="A0A317VZ32"/>
<dbReference type="PANTHER" id="PTHR40619">
    <property type="entry name" value="FUNGAL STAND N-TERMINAL GOODBYE DOMAIN-CONTAINING PROTEIN"/>
    <property type="match status" value="1"/>
</dbReference>
<evidence type="ECO:0000259" key="2">
    <source>
        <dbReference type="Pfam" id="PF24883"/>
    </source>
</evidence>
<dbReference type="InterPro" id="IPR056884">
    <property type="entry name" value="NPHP3-like_N"/>
</dbReference>
<dbReference type="OrthoDB" id="5419927at2759"/>
<protein>
    <recommendedName>
        <fullName evidence="2">Nephrocystin 3-like N-terminal domain-containing protein</fullName>
    </recommendedName>
</protein>
<accession>A0A317VZ32</accession>
<evidence type="ECO:0000313" key="3">
    <source>
        <dbReference type="EMBL" id="PWY79523.1"/>
    </source>
</evidence>